<dbReference type="AlphaFoldDB" id="A0A5A7UF58"/>
<feature type="domain" description="DDE Tnp4" evidence="8">
    <location>
        <begin position="142"/>
        <end position="288"/>
    </location>
</feature>
<evidence type="ECO:0000259" key="8">
    <source>
        <dbReference type="Pfam" id="PF13359"/>
    </source>
</evidence>
<name>A0A5A7UF58_CUCMM</name>
<dbReference type="Proteomes" id="UP000321393">
    <property type="component" value="Unassembled WGS sequence"/>
</dbReference>
<gene>
    <name evidence="10" type="ORF">E6C27_scaffold135G001050</name>
</gene>
<dbReference type="Pfam" id="PF26138">
    <property type="entry name" value="DUF8040"/>
    <property type="match status" value="1"/>
</dbReference>
<keyword evidence="6" id="KW-0378">Hydrolase</keyword>
<evidence type="ECO:0000259" key="9">
    <source>
        <dbReference type="Pfam" id="PF26138"/>
    </source>
</evidence>
<dbReference type="InterPro" id="IPR045249">
    <property type="entry name" value="HARBI1-like"/>
</dbReference>
<dbReference type="GO" id="GO:0004518">
    <property type="term" value="F:nuclease activity"/>
    <property type="evidence" value="ECO:0007669"/>
    <property type="project" value="UniProtKB-KW"/>
</dbReference>
<dbReference type="GO" id="GO:0016787">
    <property type="term" value="F:hydrolase activity"/>
    <property type="evidence" value="ECO:0007669"/>
    <property type="project" value="UniProtKB-KW"/>
</dbReference>
<comment type="similarity">
    <text evidence="3">Belongs to the HARBI1 family.</text>
</comment>
<dbReference type="InterPro" id="IPR027806">
    <property type="entry name" value="HARBI1_dom"/>
</dbReference>
<sequence>MNNNKCLPHTPPDIRHRIRELAYFHMIHESDLVCRQSTRIDRGTFAILCHLLRNVVGLSSTEIVDVEEMVAMFLHVLAHDVKNRVIQREFVRSGETVSRHFNIVFLVVLRLYEELIKRPVPVTSNCNDQRWKCFENCLGALDETYIKVNVPAGDRPTFKTRKGEIVTNVLGVCDTKGDFVYVLAGWEESAADSRILRYYYLCDAGYPNTEGFLAPYRGQLYHLQEWRGAANAPTNAKEYFNMKHSLARNVIERAFGVLKDRWTILREKSYYPLQVQCRTILACALLHNLINREMTYCDEVDDKDEGDSTYATTTASEDIQYIETTNEWSQWRDDLAESMFTEWQLRNT</sequence>
<dbReference type="GO" id="GO:0005634">
    <property type="term" value="C:nucleus"/>
    <property type="evidence" value="ECO:0007669"/>
    <property type="project" value="UniProtKB-SubCell"/>
</dbReference>
<evidence type="ECO:0000313" key="11">
    <source>
        <dbReference type="Proteomes" id="UP000321393"/>
    </source>
</evidence>
<evidence type="ECO:0000256" key="6">
    <source>
        <dbReference type="ARBA" id="ARBA00022801"/>
    </source>
</evidence>
<evidence type="ECO:0000256" key="5">
    <source>
        <dbReference type="ARBA" id="ARBA00022723"/>
    </source>
</evidence>
<dbReference type="InterPro" id="IPR058353">
    <property type="entry name" value="DUF8040"/>
</dbReference>
<organism evidence="10 11">
    <name type="scientific">Cucumis melo var. makuwa</name>
    <name type="common">Oriental melon</name>
    <dbReference type="NCBI Taxonomy" id="1194695"/>
    <lineage>
        <taxon>Eukaryota</taxon>
        <taxon>Viridiplantae</taxon>
        <taxon>Streptophyta</taxon>
        <taxon>Embryophyta</taxon>
        <taxon>Tracheophyta</taxon>
        <taxon>Spermatophyta</taxon>
        <taxon>Magnoliopsida</taxon>
        <taxon>eudicotyledons</taxon>
        <taxon>Gunneridae</taxon>
        <taxon>Pentapetalae</taxon>
        <taxon>rosids</taxon>
        <taxon>fabids</taxon>
        <taxon>Cucurbitales</taxon>
        <taxon>Cucurbitaceae</taxon>
        <taxon>Benincaseae</taxon>
        <taxon>Cucumis</taxon>
    </lineage>
</organism>
<comment type="cofactor">
    <cofactor evidence="1">
        <name>a divalent metal cation</name>
        <dbReference type="ChEBI" id="CHEBI:60240"/>
    </cofactor>
</comment>
<evidence type="ECO:0000256" key="2">
    <source>
        <dbReference type="ARBA" id="ARBA00004123"/>
    </source>
</evidence>
<evidence type="ECO:0000256" key="7">
    <source>
        <dbReference type="ARBA" id="ARBA00023242"/>
    </source>
</evidence>
<dbReference type="EMBL" id="SSTE01009109">
    <property type="protein sequence ID" value="KAA0053728.1"/>
    <property type="molecule type" value="Genomic_DNA"/>
</dbReference>
<keyword evidence="7" id="KW-0539">Nucleus</keyword>
<keyword evidence="5" id="KW-0479">Metal-binding</keyword>
<evidence type="ECO:0000313" key="10">
    <source>
        <dbReference type="EMBL" id="KAA0053728.1"/>
    </source>
</evidence>
<comment type="caution">
    <text evidence="10">The sequence shown here is derived from an EMBL/GenBank/DDBJ whole genome shotgun (WGS) entry which is preliminary data.</text>
</comment>
<evidence type="ECO:0000256" key="3">
    <source>
        <dbReference type="ARBA" id="ARBA00006958"/>
    </source>
</evidence>
<dbReference type="Pfam" id="PF13359">
    <property type="entry name" value="DDE_Tnp_4"/>
    <property type="match status" value="1"/>
</dbReference>
<accession>A0A5A7UF58</accession>
<dbReference type="OrthoDB" id="6757375at2759"/>
<dbReference type="PANTHER" id="PTHR22930:SF293">
    <property type="entry name" value="PROTEIN ALP1-LIKE"/>
    <property type="match status" value="1"/>
</dbReference>
<comment type="subcellular location">
    <subcellularLocation>
        <location evidence="2">Nucleus</location>
    </subcellularLocation>
</comment>
<dbReference type="PANTHER" id="PTHR22930">
    <property type="match status" value="1"/>
</dbReference>
<protein>
    <submittedName>
        <fullName evidence="10">Retrotransposon protein</fullName>
    </submittedName>
</protein>
<evidence type="ECO:0000256" key="4">
    <source>
        <dbReference type="ARBA" id="ARBA00022722"/>
    </source>
</evidence>
<proteinExistence type="inferred from homology"/>
<evidence type="ECO:0000256" key="1">
    <source>
        <dbReference type="ARBA" id="ARBA00001968"/>
    </source>
</evidence>
<dbReference type="GO" id="GO:0046872">
    <property type="term" value="F:metal ion binding"/>
    <property type="evidence" value="ECO:0007669"/>
    <property type="project" value="UniProtKB-KW"/>
</dbReference>
<feature type="domain" description="DUF8040" evidence="9">
    <location>
        <begin position="28"/>
        <end position="108"/>
    </location>
</feature>
<reference evidence="10 11" key="1">
    <citation type="submission" date="2019-08" db="EMBL/GenBank/DDBJ databases">
        <title>Draft genome sequences of two oriental melons (Cucumis melo L. var makuwa).</title>
        <authorList>
            <person name="Kwon S.-Y."/>
        </authorList>
    </citation>
    <scope>NUCLEOTIDE SEQUENCE [LARGE SCALE GENOMIC DNA]</scope>
    <source>
        <strain evidence="11">cv. SW 3</strain>
        <tissue evidence="10">Leaf</tissue>
    </source>
</reference>
<keyword evidence="4" id="KW-0540">Nuclease</keyword>